<dbReference type="AlphaFoldDB" id="A0AA88SDH3"/>
<reference evidence="1" key="1">
    <citation type="submission" date="2023-07" db="EMBL/GenBank/DDBJ databases">
        <title>Chromosome-level Genome Assembly of Striped Snakehead (Channa striata).</title>
        <authorList>
            <person name="Liu H."/>
        </authorList>
    </citation>
    <scope>NUCLEOTIDE SEQUENCE</scope>
    <source>
        <strain evidence="1">Gz</strain>
        <tissue evidence="1">Muscle</tissue>
    </source>
</reference>
<evidence type="ECO:0000313" key="2">
    <source>
        <dbReference type="Proteomes" id="UP001187415"/>
    </source>
</evidence>
<protein>
    <submittedName>
        <fullName evidence="1">Uncharacterized protein</fullName>
    </submittedName>
</protein>
<name>A0AA88SDH3_CHASR</name>
<evidence type="ECO:0000313" key="1">
    <source>
        <dbReference type="EMBL" id="KAK2829943.1"/>
    </source>
</evidence>
<keyword evidence="2" id="KW-1185">Reference proteome</keyword>
<dbReference type="Proteomes" id="UP001187415">
    <property type="component" value="Unassembled WGS sequence"/>
</dbReference>
<gene>
    <name evidence="1" type="ORF">Q5P01_017874</name>
</gene>
<accession>A0AA88SDH3</accession>
<proteinExistence type="predicted"/>
<organism evidence="1 2">
    <name type="scientific">Channa striata</name>
    <name type="common">Snakehead murrel</name>
    <name type="synonym">Ophicephalus striatus</name>
    <dbReference type="NCBI Taxonomy" id="64152"/>
    <lineage>
        <taxon>Eukaryota</taxon>
        <taxon>Metazoa</taxon>
        <taxon>Chordata</taxon>
        <taxon>Craniata</taxon>
        <taxon>Vertebrata</taxon>
        <taxon>Euteleostomi</taxon>
        <taxon>Actinopterygii</taxon>
        <taxon>Neopterygii</taxon>
        <taxon>Teleostei</taxon>
        <taxon>Neoteleostei</taxon>
        <taxon>Acanthomorphata</taxon>
        <taxon>Anabantaria</taxon>
        <taxon>Anabantiformes</taxon>
        <taxon>Channoidei</taxon>
        <taxon>Channidae</taxon>
        <taxon>Channa</taxon>
    </lineage>
</organism>
<comment type="caution">
    <text evidence="1">The sequence shown here is derived from an EMBL/GenBank/DDBJ whole genome shotgun (WGS) entry which is preliminary data.</text>
</comment>
<dbReference type="EMBL" id="JAUPFM010000014">
    <property type="protein sequence ID" value="KAK2829943.1"/>
    <property type="molecule type" value="Genomic_DNA"/>
</dbReference>
<sequence length="160" mass="18015">MHCPKRLKVKGGEFPALNKVAFETLIQTEDDMAFAYWENQSLPEQDAHRKQIILACSPTVLAAGEHRETAMVPLIDSSLRGKVMDVAFRRMLHYLPEWFVVHYRRKPEGVVDGRELQVVLDCKPSDGPTLIHLISKLTAKSGMPASAAPNVERGRQHVFV</sequence>